<dbReference type="InterPro" id="IPR024624">
    <property type="entry name" value="Pyridox_Oxase_Alr4036_FMN-bd"/>
</dbReference>
<dbReference type="InterPro" id="IPR012349">
    <property type="entry name" value="Split_barrel_FMN-bd"/>
</dbReference>
<evidence type="ECO:0000313" key="2">
    <source>
        <dbReference type="EMBL" id="MBW8728775.1"/>
    </source>
</evidence>
<sequence length="192" mass="20246">METGDDLDAVLADAWARLGRATGERRRTTGRVALASVNARGGPALRTVVLRSADPAARRLEIHTDRRSVKVAEIGADPAVALLLYEAADEVQIRVEGRAALLPPGPALDAAWAATPGPIRAAYRAPGPPGTAIADPALPPPATDGSEAGRENFAVIMLAVDRIDWVRLVPGADRRAVFDWTGGDLKANWLIP</sequence>
<proteinExistence type="predicted"/>
<organism evidence="2 3">
    <name type="scientific">Inquilinus limosus</name>
    <dbReference type="NCBI Taxonomy" id="171674"/>
    <lineage>
        <taxon>Bacteria</taxon>
        <taxon>Pseudomonadati</taxon>
        <taxon>Pseudomonadota</taxon>
        <taxon>Alphaproteobacteria</taxon>
        <taxon>Rhodospirillales</taxon>
        <taxon>Rhodospirillaceae</taxon>
        <taxon>Inquilinus</taxon>
    </lineage>
</organism>
<reference evidence="2" key="1">
    <citation type="submission" date="2020-06" db="EMBL/GenBank/DDBJ databases">
        <title>Stable isotope informed genome-resolved metagenomics uncovers potential trophic interactions in rhizosphere soil.</title>
        <authorList>
            <person name="Starr E.P."/>
            <person name="Shi S."/>
            <person name="Blazewicz S.J."/>
            <person name="Koch B.J."/>
            <person name="Probst A.J."/>
            <person name="Hungate B.A."/>
            <person name="Pett-Ridge J."/>
            <person name="Firestone M.K."/>
            <person name="Banfield J.F."/>
        </authorList>
    </citation>
    <scope>NUCLEOTIDE SEQUENCE</scope>
    <source>
        <strain evidence="2">YM_69_17</strain>
    </source>
</reference>
<feature type="domain" description="Pyridoxamine 5'-phosphate oxidase Alr4036 family FMN-binding" evidence="1">
    <location>
        <begin position="25"/>
        <end position="101"/>
    </location>
</feature>
<dbReference type="PANTHER" id="PTHR28243">
    <property type="entry name" value="AGL049CP"/>
    <property type="match status" value="1"/>
</dbReference>
<dbReference type="Gene3D" id="2.30.110.10">
    <property type="entry name" value="Electron Transport, Fmn-binding Protein, Chain A"/>
    <property type="match status" value="1"/>
</dbReference>
<protein>
    <submittedName>
        <fullName evidence="2">Pyridoxamine 5'-phosphate oxidase family protein</fullName>
    </submittedName>
</protein>
<dbReference type="AlphaFoldDB" id="A0A952FSR3"/>
<dbReference type="Pfam" id="PF12766">
    <property type="entry name" value="Pyridox_oxase_2"/>
    <property type="match status" value="1"/>
</dbReference>
<name>A0A952FSR3_9PROT</name>
<evidence type="ECO:0000259" key="1">
    <source>
        <dbReference type="Pfam" id="PF12766"/>
    </source>
</evidence>
<dbReference type="Proteomes" id="UP000700706">
    <property type="component" value="Unassembled WGS sequence"/>
</dbReference>
<evidence type="ECO:0000313" key="3">
    <source>
        <dbReference type="Proteomes" id="UP000700706"/>
    </source>
</evidence>
<dbReference type="SUPFAM" id="SSF50475">
    <property type="entry name" value="FMN-binding split barrel"/>
    <property type="match status" value="1"/>
</dbReference>
<dbReference type="PANTHER" id="PTHR28243:SF1">
    <property type="entry name" value="PYRIDOXAMINE 5'-PHOSPHATE OXIDASE ALR4036 FAMILY FMN-BINDING DOMAIN-CONTAINING PROTEIN"/>
    <property type="match status" value="1"/>
</dbReference>
<accession>A0A952FSR3</accession>
<comment type="caution">
    <text evidence="2">The sequence shown here is derived from an EMBL/GenBank/DDBJ whole genome shotgun (WGS) entry which is preliminary data.</text>
</comment>
<dbReference type="GO" id="GO:0010181">
    <property type="term" value="F:FMN binding"/>
    <property type="evidence" value="ECO:0007669"/>
    <property type="project" value="InterPro"/>
</dbReference>
<dbReference type="EMBL" id="JAEKLZ010000451">
    <property type="protein sequence ID" value="MBW8728775.1"/>
    <property type="molecule type" value="Genomic_DNA"/>
</dbReference>
<gene>
    <name evidence="2" type="ORF">JF625_26960</name>
</gene>